<dbReference type="EMBL" id="LT629757">
    <property type="protein sequence ID" value="SDT05062.1"/>
    <property type="molecule type" value="Genomic_DNA"/>
</dbReference>
<feature type="region of interest" description="Disordered" evidence="8">
    <location>
        <begin position="211"/>
        <end position="230"/>
    </location>
</feature>
<dbReference type="InterPro" id="IPR028325">
    <property type="entry name" value="VG_K_chnl"/>
</dbReference>
<feature type="transmembrane region" description="Helical" evidence="9">
    <location>
        <begin position="48"/>
        <end position="69"/>
    </location>
</feature>
<dbReference type="GO" id="GO:0008076">
    <property type="term" value="C:voltage-gated potassium channel complex"/>
    <property type="evidence" value="ECO:0007669"/>
    <property type="project" value="InterPro"/>
</dbReference>
<keyword evidence="4 9" id="KW-1133">Transmembrane helix</keyword>
<reference evidence="12" key="1">
    <citation type="submission" date="2016-10" db="EMBL/GenBank/DDBJ databases">
        <authorList>
            <person name="Varghese N."/>
            <person name="Submissions S."/>
        </authorList>
    </citation>
    <scope>NUCLEOTIDE SEQUENCE [LARGE SCALE GENOMIC DNA]</scope>
    <source>
        <strain evidence="12">DSM 22127</strain>
    </source>
</reference>
<dbReference type="OrthoDB" id="9799090at2"/>
<evidence type="ECO:0000256" key="1">
    <source>
        <dbReference type="ARBA" id="ARBA00004141"/>
    </source>
</evidence>
<keyword evidence="7 11" id="KW-0407">Ion channel</keyword>
<comment type="subcellular location">
    <subcellularLocation>
        <location evidence="1">Membrane</location>
        <topology evidence="1">Multi-pass membrane protein</topology>
    </subcellularLocation>
</comment>
<dbReference type="SUPFAM" id="SSF81324">
    <property type="entry name" value="Voltage-gated potassium channels"/>
    <property type="match status" value="1"/>
</dbReference>
<evidence type="ECO:0000256" key="3">
    <source>
        <dbReference type="ARBA" id="ARBA00022692"/>
    </source>
</evidence>
<dbReference type="InterPro" id="IPR013099">
    <property type="entry name" value="K_chnl_dom"/>
</dbReference>
<evidence type="ECO:0000259" key="10">
    <source>
        <dbReference type="Pfam" id="PF07885"/>
    </source>
</evidence>
<feature type="transmembrane region" description="Helical" evidence="9">
    <location>
        <begin position="180"/>
        <end position="205"/>
    </location>
</feature>
<evidence type="ECO:0000313" key="11">
    <source>
        <dbReference type="EMBL" id="SDT05062.1"/>
    </source>
</evidence>
<protein>
    <submittedName>
        <fullName evidence="11">Voltage-gated potassium channel</fullName>
    </submittedName>
</protein>
<keyword evidence="3 9" id="KW-0812">Transmembrane</keyword>
<dbReference type="InterPro" id="IPR027359">
    <property type="entry name" value="Volt_channel_dom_sf"/>
</dbReference>
<evidence type="ECO:0000313" key="12">
    <source>
        <dbReference type="Proteomes" id="UP000198859"/>
    </source>
</evidence>
<evidence type="ECO:0000256" key="4">
    <source>
        <dbReference type="ARBA" id="ARBA00022989"/>
    </source>
</evidence>
<evidence type="ECO:0000256" key="7">
    <source>
        <dbReference type="ARBA" id="ARBA00023303"/>
    </source>
</evidence>
<proteinExistence type="predicted"/>
<dbReference type="PANTHER" id="PTHR11537:SF254">
    <property type="entry name" value="POTASSIUM VOLTAGE-GATED CHANNEL PROTEIN SHAB"/>
    <property type="match status" value="1"/>
</dbReference>
<keyword evidence="6 9" id="KW-0472">Membrane</keyword>
<evidence type="ECO:0000256" key="9">
    <source>
        <dbReference type="SAM" id="Phobius"/>
    </source>
</evidence>
<keyword evidence="2" id="KW-0813">Transport</keyword>
<feature type="transmembrane region" description="Helical" evidence="9">
    <location>
        <begin position="119"/>
        <end position="139"/>
    </location>
</feature>
<evidence type="ECO:0000256" key="6">
    <source>
        <dbReference type="ARBA" id="ARBA00023136"/>
    </source>
</evidence>
<dbReference type="Gene3D" id="1.20.120.350">
    <property type="entry name" value="Voltage-gated potassium channels. Chain C"/>
    <property type="match status" value="1"/>
</dbReference>
<dbReference type="AlphaFoldDB" id="A0A1H1X786"/>
<keyword evidence="12" id="KW-1185">Reference proteome</keyword>
<feature type="transmembrane region" description="Helical" evidence="9">
    <location>
        <begin position="16"/>
        <end position="36"/>
    </location>
</feature>
<evidence type="ECO:0000256" key="2">
    <source>
        <dbReference type="ARBA" id="ARBA00022448"/>
    </source>
</evidence>
<evidence type="ECO:0000256" key="8">
    <source>
        <dbReference type="SAM" id="MobiDB-lite"/>
    </source>
</evidence>
<name>A0A1H1X786_9ACTN</name>
<dbReference type="PANTHER" id="PTHR11537">
    <property type="entry name" value="VOLTAGE-GATED POTASSIUM CHANNEL"/>
    <property type="match status" value="1"/>
</dbReference>
<gene>
    <name evidence="11" type="ORF">SAMN04488570_3394</name>
</gene>
<keyword evidence="5" id="KW-0406">Ion transport</keyword>
<dbReference type="STRING" id="642780.SAMN04488570_3394"/>
<accession>A0A1H1X786</accession>
<organism evidence="11 12">
    <name type="scientific">Nocardioides scoriae</name>
    <dbReference type="NCBI Taxonomy" id="642780"/>
    <lineage>
        <taxon>Bacteria</taxon>
        <taxon>Bacillati</taxon>
        <taxon>Actinomycetota</taxon>
        <taxon>Actinomycetes</taxon>
        <taxon>Propionibacteriales</taxon>
        <taxon>Nocardioidaceae</taxon>
        <taxon>Nocardioides</taxon>
    </lineage>
</organism>
<dbReference type="GO" id="GO:0005249">
    <property type="term" value="F:voltage-gated potassium channel activity"/>
    <property type="evidence" value="ECO:0007669"/>
    <property type="project" value="InterPro"/>
</dbReference>
<dbReference type="RefSeq" id="WP_091732112.1">
    <property type="nucleotide sequence ID" value="NZ_LT629757.1"/>
</dbReference>
<dbReference type="Proteomes" id="UP000198859">
    <property type="component" value="Chromosome I"/>
</dbReference>
<sequence length="256" mass="27896">MATLRRPSEQGWDRRVQWPLVVVSLVFVAAYAWPILDPELSRGVKRSLSTVVTLTWVVLTGEFVTRLLLARDRWAFLRHHPLDLAAAALPIFRPLRLLRLLSLLTLLDRVGRGSLRGRVGLYVAASVTLIVFTGSLAVLDAERGSTGPIQTYGDALWWSLETVTTVGYGDLYPVTTTGRVVAGLLMLAGIGVLGTVTAGIASWLVERVEDEGEQEDLEHGNAPATATDVQALREEVRRLREELAQRGRAGSGGPPA</sequence>
<feature type="domain" description="Potassium channel" evidence="10">
    <location>
        <begin position="132"/>
        <end position="205"/>
    </location>
</feature>
<dbReference type="Gene3D" id="1.20.5.110">
    <property type="match status" value="1"/>
</dbReference>
<evidence type="ECO:0000256" key="5">
    <source>
        <dbReference type="ARBA" id="ARBA00023065"/>
    </source>
</evidence>
<dbReference type="Pfam" id="PF07885">
    <property type="entry name" value="Ion_trans_2"/>
    <property type="match status" value="1"/>
</dbReference>
<dbReference type="Gene3D" id="1.10.287.70">
    <property type="match status" value="1"/>
</dbReference>
<dbReference type="GO" id="GO:0001508">
    <property type="term" value="P:action potential"/>
    <property type="evidence" value="ECO:0007669"/>
    <property type="project" value="TreeGrafter"/>
</dbReference>